<feature type="region of interest" description="Disordered" evidence="6">
    <location>
        <begin position="125"/>
        <end position="144"/>
    </location>
</feature>
<dbReference type="InterPro" id="IPR058240">
    <property type="entry name" value="rSAM_sf"/>
</dbReference>
<dbReference type="InterPro" id="IPR006638">
    <property type="entry name" value="Elp3/MiaA/NifB-like_rSAM"/>
</dbReference>
<keyword evidence="5" id="KW-0411">Iron-sulfur</keyword>
<comment type="cofactor">
    <cofactor evidence="1">
        <name>[4Fe-4S] cluster</name>
        <dbReference type="ChEBI" id="CHEBI:49883"/>
    </cofactor>
</comment>
<dbReference type="Gene3D" id="3.80.30.20">
    <property type="entry name" value="tm_1862 like domain"/>
    <property type="match status" value="1"/>
</dbReference>
<dbReference type="SMART" id="SM00729">
    <property type="entry name" value="Elp3"/>
    <property type="match status" value="1"/>
</dbReference>
<dbReference type="Pfam" id="PF04055">
    <property type="entry name" value="Radical_SAM"/>
    <property type="match status" value="1"/>
</dbReference>
<organism evidence="8 9">
    <name type="scientific">Nonomuraea maheshkhaliensis</name>
    <dbReference type="NCBI Taxonomy" id="419590"/>
    <lineage>
        <taxon>Bacteria</taxon>
        <taxon>Bacillati</taxon>
        <taxon>Actinomycetota</taxon>
        <taxon>Actinomycetes</taxon>
        <taxon>Streptosporangiales</taxon>
        <taxon>Streptosporangiaceae</taxon>
        <taxon>Nonomuraea</taxon>
    </lineage>
</organism>
<accession>A0ABP4TS54</accession>
<evidence type="ECO:0000256" key="6">
    <source>
        <dbReference type="SAM" id="MobiDB-lite"/>
    </source>
</evidence>
<evidence type="ECO:0000256" key="3">
    <source>
        <dbReference type="ARBA" id="ARBA00022723"/>
    </source>
</evidence>
<dbReference type="NCBIfam" id="TIGR03975">
    <property type="entry name" value="rSAM_ocin_1"/>
    <property type="match status" value="1"/>
</dbReference>
<dbReference type="Proteomes" id="UP001500064">
    <property type="component" value="Unassembled WGS sequence"/>
</dbReference>
<evidence type="ECO:0000256" key="2">
    <source>
        <dbReference type="ARBA" id="ARBA00022691"/>
    </source>
</evidence>
<comment type="caution">
    <text evidence="8">The sequence shown here is derived from an EMBL/GenBank/DDBJ whole genome shotgun (WGS) entry which is preliminary data.</text>
</comment>
<dbReference type="SFLD" id="SFLDF00324">
    <property type="entry name" value="bacteriocin_maturation"/>
    <property type="match status" value="1"/>
</dbReference>
<keyword evidence="3" id="KW-0479">Metal-binding</keyword>
<evidence type="ECO:0000313" key="8">
    <source>
        <dbReference type="EMBL" id="GAA1692814.1"/>
    </source>
</evidence>
<feature type="domain" description="B12-binding" evidence="7">
    <location>
        <begin position="120"/>
        <end position="258"/>
    </location>
</feature>
<evidence type="ECO:0000256" key="1">
    <source>
        <dbReference type="ARBA" id="ARBA00001966"/>
    </source>
</evidence>
<dbReference type="PANTHER" id="PTHR43409">
    <property type="entry name" value="ANAEROBIC MAGNESIUM-PROTOPORPHYRIN IX MONOMETHYL ESTER CYCLASE-RELATED"/>
    <property type="match status" value="1"/>
</dbReference>
<reference evidence="9" key="1">
    <citation type="journal article" date="2019" name="Int. J. Syst. Evol. Microbiol.">
        <title>The Global Catalogue of Microorganisms (GCM) 10K type strain sequencing project: providing services to taxonomists for standard genome sequencing and annotation.</title>
        <authorList>
            <consortium name="The Broad Institute Genomics Platform"/>
            <consortium name="The Broad Institute Genome Sequencing Center for Infectious Disease"/>
            <person name="Wu L."/>
            <person name="Ma J."/>
        </authorList>
    </citation>
    <scope>NUCLEOTIDE SEQUENCE [LARGE SCALE GENOMIC DNA]</scope>
    <source>
        <strain evidence="9">JCM 13929</strain>
    </source>
</reference>
<dbReference type="InterPro" id="IPR006158">
    <property type="entry name" value="Cobalamin-bd"/>
</dbReference>
<dbReference type="Gene3D" id="3.40.50.280">
    <property type="entry name" value="Cobalamin-binding domain"/>
    <property type="match status" value="1"/>
</dbReference>
<keyword evidence="4" id="KW-0408">Iron</keyword>
<protein>
    <submittedName>
        <fullName evidence="8">RiPP maturation radical SAM C-methyltransferase</fullName>
    </submittedName>
</protein>
<dbReference type="InterPro" id="IPR023404">
    <property type="entry name" value="rSAM_horseshoe"/>
</dbReference>
<dbReference type="SFLD" id="SFLDS00029">
    <property type="entry name" value="Radical_SAM"/>
    <property type="match status" value="1"/>
</dbReference>
<evidence type="ECO:0000259" key="7">
    <source>
        <dbReference type="PROSITE" id="PS51332"/>
    </source>
</evidence>
<dbReference type="SUPFAM" id="SSF102114">
    <property type="entry name" value="Radical SAM enzymes"/>
    <property type="match status" value="1"/>
</dbReference>
<dbReference type="InterPro" id="IPR007197">
    <property type="entry name" value="rSAM"/>
</dbReference>
<feature type="compositionally biased region" description="Low complexity" evidence="6">
    <location>
        <begin position="128"/>
        <end position="144"/>
    </location>
</feature>
<sequence length="661" mass="73372">MSLPIVDVRPERLGQATREQRAAWPAVLVSMPFMGVDRPSIQLGLLKAIGEAHGFPVRTVHANLDFAAQIGLLRYRALAEQRRRLVGDWLFSVEAFGAAAPDRDGRLLEEFAHDLAYLAVSPDGRAPSAGRADGLASSAGSADGVASADGLRERLLRIRDQEVPAFLDALIADFPWHEARVVGFSCTFQQSAASFALARRLKERHPHIVMVFGGANFDGEMGLELVRTVECVDLAVIGEGDTAFPGLLSALAAGTDPAAVPGVVRRAGDQVVATPAAPPLTRLDDLPAPDYGEYFDRAEGLGLLSRTGRREVWIPFESARGCWWGAKHHCTFCGLNGATMSFRAKSAERVLDELAQQARTYRTSRFEAVDNILDMGYLKDLFPAIVDSGADYEIFYEIKANLSRQQLKLLAQGGVRHLQPGLESLSSHVLRLMDKGIRAAQNVNVLRWSHYYGIQAHWNLLYGFPEEIPQDYADQAAVVPHLTHLCPPAGVTRIWLERFSPLHTQPERFPLRYRTPERSYGYIYPAHVDLDRIAYFFEYELKAPLPDSAYEELRRAAARWSELWRSGRPPVLRYWSAPGFLQIYDSRDKGREGTYTFSGTLANIYSACSDRPTTASAVRDKLRLKLPVADVEDIFREFQQRGLMFLDGSLALSLALPAVHG</sequence>
<dbReference type="InterPro" id="IPR051198">
    <property type="entry name" value="BchE-like"/>
</dbReference>
<dbReference type="PROSITE" id="PS51332">
    <property type="entry name" value="B12_BINDING"/>
    <property type="match status" value="1"/>
</dbReference>
<proteinExistence type="predicted"/>
<keyword evidence="9" id="KW-1185">Reference proteome</keyword>
<keyword evidence="2" id="KW-0949">S-adenosyl-L-methionine</keyword>
<dbReference type="InterPro" id="IPR023984">
    <property type="entry name" value="rSAM_ocin_1"/>
</dbReference>
<dbReference type="EMBL" id="BAAAMU010000188">
    <property type="protein sequence ID" value="GAA1692814.1"/>
    <property type="molecule type" value="Genomic_DNA"/>
</dbReference>
<gene>
    <name evidence="8" type="ORF">GCM10009733_105990</name>
</gene>
<dbReference type="SFLD" id="SFLDG01082">
    <property type="entry name" value="B12-binding_domain_containing"/>
    <property type="match status" value="1"/>
</dbReference>
<evidence type="ECO:0000313" key="9">
    <source>
        <dbReference type="Proteomes" id="UP001500064"/>
    </source>
</evidence>
<name>A0ABP4TS54_9ACTN</name>
<evidence type="ECO:0000256" key="5">
    <source>
        <dbReference type="ARBA" id="ARBA00023014"/>
    </source>
</evidence>
<dbReference type="RefSeq" id="WP_346114909.1">
    <property type="nucleotide sequence ID" value="NZ_BAAAMU010000188.1"/>
</dbReference>
<dbReference type="PANTHER" id="PTHR43409:SF7">
    <property type="entry name" value="BLL1977 PROTEIN"/>
    <property type="match status" value="1"/>
</dbReference>
<evidence type="ECO:0000256" key="4">
    <source>
        <dbReference type="ARBA" id="ARBA00023004"/>
    </source>
</evidence>